<evidence type="ECO:0000313" key="2">
    <source>
        <dbReference type="Proteomes" id="UP001501337"/>
    </source>
</evidence>
<organism evidence="1 2">
    <name type="scientific">Allohahella marinimesophila</name>
    <dbReference type="NCBI Taxonomy" id="1054972"/>
    <lineage>
        <taxon>Bacteria</taxon>
        <taxon>Pseudomonadati</taxon>
        <taxon>Pseudomonadota</taxon>
        <taxon>Gammaproteobacteria</taxon>
        <taxon>Oceanospirillales</taxon>
        <taxon>Hahellaceae</taxon>
        <taxon>Allohahella</taxon>
    </lineage>
</organism>
<dbReference type="EMBL" id="BAABBO010000006">
    <property type="protein sequence ID" value="GAA3954400.1"/>
    <property type="molecule type" value="Genomic_DNA"/>
</dbReference>
<proteinExistence type="predicted"/>
<gene>
    <name evidence="1" type="ORF">GCM10022278_11390</name>
</gene>
<evidence type="ECO:0000313" key="1">
    <source>
        <dbReference type="EMBL" id="GAA3954400.1"/>
    </source>
</evidence>
<dbReference type="Proteomes" id="UP001501337">
    <property type="component" value="Unassembled WGS sequence"/>
</dbReference>
<comment type="caution">
    <text evidence="1">The sequence shown here is derived from an EMBL/GenBank/DDBJ whole genome shotgun (WGS) entry which is preliminary data.</text>
</comment>
<name>A0ABP7NUH7_9GAMM</name>
<accession>A0ABP7NUH7</accession>
<sequence>MQQTEFSGLTRGEGQGMFKSVLVQMQYQAESIDGYLFEKKAKLTFSPSSA</sequence>
<reference evidence="2" key="1">
    <citation type="journal article" date="2019" name="Int. J. Syst. Evol. Microbiol.">
        <title>The Global Catalogue of Microorganisms (GCM) 10K type strain sequencing project: providing services to taxonomists for standard genome sequencing and annotation.</title>
        <authorList>
            <consortium name="The Broad Institute Genomics Platform"/>
            <consortium name="The Broad Institute Genome Sequencing Center for Infectious Disease"/>
            <person name="Wu L."/>
            <person name="Ma J."/>
        </authorList>
    </citation>
    <scope>NUCLEOTIDE SEQUENCE [LARGE SCALE GENOMIC DNA]</scope>
    <source>
        <strain evidence="2">JCM 17555</strain>
    </source>
</reference>
<keyword evidence="2" id="KW-1185">Reference proteome</keyword>
<protein>
    <submittedName>
        <fullName evidence="1">Uncharacterized protein</fullName>
    </submittedName>
</protein>